<dbReference type="InterPro" id="IPR017439">
    <property type="entry name" value="Amidohydrolase"/>
</dbReference>
<dbReference type="InterPro" id="IPR036264">
    <property type="entry name" value="Bact_exopeptidase_dim_dom"/>
</dbReference>
<dbReference type="PIRSF" id="PIRSF005962">
    <property type="entry name" value="Pept_M20D_amidohydro"/>
    <property type="match status" value="1"/>
</dbReference>
<feature type="binding site" evidence="2">
    <location>
        <position position="170"/>
    </location>
    <ligand>
        <name>Mn(2+)</name>
        <dbReference type="ChEBI" id="CHEBI:29035"/>
        <label>2</label>
    </ligand>
</feature>
<evidence type="ECO:0000313" key="5">
    <source>
        <dbReference type="Proteomes" id="UP000216885"/>
    </source>
</evidence>
<feature type="binding site" evidence="2">
    <location>
        <position position="368"/>
    </location>
    <ligand>
        <name>Mn(2+)</name>
        <dbReference type="ChEBI" id="CHEBI:29035"/>
        <label>2</label>
    </ligand>
</feature>
<feature type="binding site" evidence="2">
    <location>
        <position position="107"/>
    </location>
    <ligand>
        <name>Mn(2+)</name>
        <dbReference type="ChEBI" id="CHEBI:29035"/>
        <label>2</label>
    </ligand>
</feature>
<name>A0A261U4C2_9BORD</name>
<protein>
    <submittedName>
        <fullName evidence="4">Amidohydrolase</fullName>
    </submittedName>
</protein>
<evidence type="ECO:0000313" key="4">
    <source>
        <dbReference type="EMBL" id="OZI56090.1"/>
    </source>
</evidence>
<feature type="binding site" evidence="2">
    <location>
        <position position="142"/>
    </location>
    <ligand>
        <name>Mn(2+)</name>
        <dbReference type="ChEBI" id="CHEBI:29035"/>
        <label>2</label>
    </ligand>
</feature>
<evidence type="ECO:0000256" key="2">
    <source>
        <dbReference type="PIRSR" id="PIRSR005962-1"/>
    </source>
</evidence>
<dbReference type="NCBIfam" id="TIGR01891">
    <property type="entry name" value="amidohydrolases"/>
    <property type="match status" value="1"/>
</dbReference>
<dbReference type="CDD" id="cd05666">
    <property type="entry name" value="M20_Acy1-like"/>
    <property type="match status" value="1"/>
</dbReference>
<keyword evidence="2" id="KW-0464">Manganese</keyword>
<dbReference type="PANTHER" id="PTHR11014">
    <property type="entry name" value="PEPTIDASE M20 FAMILY MEMBER"/>
    <property type="match status" value="1"/>
</dbReference>
<keyword evidence="2" id="KW-0479">Metal-binding</keyword>
<comment type="cofactor">
    <cofactor evidence="2">
        <name>Mn(2+)</name>
        <dbReference type="ChEBI" id="CHEBI:29035"/>
    </cofactor>
    <text evidence="2">The Mn(2+) ion enhances activity.</text>
</comment>
<gene>
    <name evidence="4" type="ORF">CAL20_11620</name>
</gene>
<dbReference type="Gene3D" id="3.30.70.360">
    <property type="match status" value="1"/>
</dbReference>
<dbReference type="RefSeq" id="WP_094821156.1">
    <property type="nucleotide sequence ID" value="NZ_NEVO01000007.1"/>
</dbReference>
<dbReference type="Pfam" id="PF01546">
    <property type="entry name" value="Peptidase_M20"/>
    <property type="match status" value="1"/>
</dbReference>
<comment type="caution">
    <text evidence="4">The sequence shown here is derived from an EMBL/GenBank/DDBJ whole genome shotgun (WGS) entry which is preliminary data.</text>
</comment>
<reference evidence="4 5" key="1">
    <citation type="submission" date="2017-05" db="EMBL/GenBank/DDBJ databases">
        <title>Complete and WGS of Bordetella genogroups.</title>
        <authorList>
            <person name="Spilker T."/>
            <person name="LiPuma J."/>
        </authorList>
    </citation>
    <scope>NUCLEOTIDE SEQUENCE [LARGE SCALE GENOMIC DNA]</scope>
    <source>
        <strain evidence="4 5">AU9919</strain>
    </source>
</reference>
<evidence type="ECO:0000256" key="1">
    <source>
        <dbReference type="ARBA" id="ARBA00022801"/>
    </source>
</evidence>
<feature type="binding site" evidence="2">
    <location>
        <position position="109"/>
    </location>
    <ligand>
        <name>Mn(2+)</name>
        <dbReference type="ChEBI" id="CHEBI:29035"/>
        <label>2</label>
    </ligand>
</feature>
<dbReference type="Gene3D" id="3.40.630.10">
    <property type="entry name" value="Zn peptidases"/>
    <property type="match status" value="1"/>
</dbReference>
<organism evidence="4 5">
    <name type="scientific">Bordetella genomosp. 4</name>
    <dbReference type="NCBI Taxonomy" id="463044"/>
    <lineage>
        <taxon>Bacteria</taxon>
        <taxon>Pseudomonadati</taxon>
        <taxon>Pseudomonadota</taxon>
        <taxon>Betaproteobacteria</taxon>
        <taxon>Burkholderiales</taxon>
        <taxon>Alcaligenaceae</taxon>
        <taxon>Bordetella</taxon>
    </lineage>
</organism>
<dbReference type="SUPFAM" id="SSF53187">
    <property type="entry name" value="Zn-dependent exopeptidases"/>
    <property type="match status" value="1"/>
</dbReference>
<dbReference type="GO" id="GO:0046872">
    <property type="term" value="F:metal ion binding"/>
    <property type="evidence" value="ECO:0007669"/>
    <property type="project" value="UniProtKB-KW"/>
</dbReference>
<dbReference type="Pfam" id="PF07687">
    <property type="entry name" value="M20_dimer"/>
    <property type="match status" value="1"/>
</dbReference>
<sequence length="401" mass="43308">MSTIKNSTEISDLNAFDAELRTLRHHIHEHPELAFNEQATASLVAEKLKEWGYEVTTGLGKTGVVGSLRCGSSARSIGIRADMDALPILEETGLPYASQHNGVMHACGHDGHTTMLLGAAKHLAQTRRFDGTVHLIFQPAEERGFDSGATAMLDDGLFERFPCDYVFAIHNHPGMPQGQMLFREGPFMAAGDRVFIKVKGVGGHAARPHQAADPLVAAAHIVVALQTVVSRNVDPDEAAVVTVGRLQAGQALNVIPDSAEIGISVRSFSTDVRALLKKRIIEIVQSTAIAQGVTADIDYVEGYPVLVNDAAANDLAIEVARMVLPDDQVVPQTKRLMGSEDFAYMLQRCPGALVRLGNGPATDGRGLHNPKYDFNDNNLVIGAAYWSRLVETYLRIDADAT</sequence>
<dbReference type="Proteomes" id="UP000216885">
    <property type="component" value="Unassembled WGS sequence"/>
</dbReference>
<dbReference type="GO" id="GO:0050118">
    <property type="term" value="F:N-acetyldiaminopimelate deacetylase activity"/>
    <property type="evidence" value="ECO:0007669"/>
    <property type="project" value="UniProtKB-ARBA"/>
</dbReference>
<dbReference type="PANTHER" id="PTHR11014:SF63">
    <property type="entry name" value="METALLOPEPTIDASE, PUTATIVE (AFU_ORTHOLOGUE AFUA_6G09600)-RELATED"/>
    <property type="match status" value="1"/>
</dbReference>
<dbReference type="SUPFAM" id="SSF55031">
    <property type="entry name" value="Bacterial exopeptidase dimerisation domain"/>
    <property type="match status" value="1"/>
</dbReference>
<proteinExistence type="predicted"/>
<keyword evidence="5" id="KW-1185">Reference proteome</keyword>
<dbReference type="EMBL" id="NEVQ01000013">
    <property type="protein sequence ID" value="OZI56090.1"/>
    <property type="molecule type" value="Genomic_DNA"/>
</dbReference>
<keyword evidence="1 4" id="KW-0378">Hydrolase</keyword>
<dbReference type="AlphaFoldDB" id="A0A261U4C2"/>
<dbReference type="OrthoDB" id="8875216at2"/>
<dbReference type="FunFam" id="3.30.70.360:FF:000001">
    <property type="entry name" value="N-acetyldiaminopimelate deacetylase"/>
    <property type="match status" value="1"/>
</dbReference>
<dbReference type="GO" id="GO:0019877">
    <property type="term" value="P:diaminopimelate biosynthetic process"/>
    <property type="evidence" value="ECO:0007669"/>
    <property type="project" value="UniProtKB-ARBA"/>
</dbReference>
<evidence type="ECO:0000259" key="3">
    <source>
        <dbReference type="Pfam" id="PF07687"/>
    </source>
</evidence>
<feature type="domain" description="Peptidase M20 dimerisation" evidence="3">
    <location>
        <begin position="196"/>
        <end position="287"/>
    </location>
</feature>
<dbReference type="InterPro" id="IPR011650">
    <property type="entry name" value="Peptidase_M20_dimer"/>
</dbReference>
<dbReference type="InterPro" id="IPR002933">
    <property type="entry name" value="Peptidase_M20"/>
</dbReference>
<accession>A0A261U4C2</accession>